<dbReference type="Gene3D" id="1.10.10.10">
    <property type="entry name" value="Winged helix-like DNA-binding domain superfamily/Winged helix DNA-binding domain"/>
    <property type="match status" value="1"/>
</dbReference>
<dbReference type="EMBL" id="BMDZ01000018">
    <property type="protein sequence ID" value="GGB37975.1"/>
    <property type="molecule type" value="Genomic_DNA"/>
</dbReference>
<dbReference type="PRINTS" id="PR00039">
    <property type="entry name" value="HTHLYSR"/>
</dbReference>
<evidence type="ECO:0000313" key="6">
    <source>
        <dbReference type="EMBL" id="GGB37975.1"/>
    </source>
</evidence>
<keyword evidence="7" id="KW-1185">Reference proteome</keyword>
<dbReference type="SUPFAM" id="SSF53850">
    <property type="entry name" value="Periplasmic binding protein-like II"/>
    <property type="match status" value="1"/>
</dbReference>
<name>A0ABQ1IEV0_9PROT</name>
<protein>
    <submittedName>
        <fullName evidence="6">LysR family transcriptional regulator</fullName>
    </submittedName>
</protein>
<dbReference type="Pfam" id="PF00126">
    <property type="entry name" value="HTH_1"/>
    <property type="match status" value="1"/>
</dbReference>
<evidence type="ECO:0000313" key="7">
    <source>
        <dbReference type="Proteomes" id="UP000603352"/>
    </source>
</evidence>
<dbReference type="InterPro" id="IPR058163">
    <property type="entry name" value="LysR-type_TF_proteobact-type"/>
</dbReference>
<dbReference type="InterPro" id="IPR036388">
    <property type="entry name" value="WH-like_DNA-bd_sf"/>
</dbReference>
<evidence type="ECO:0000256" key="1">
    <source>
        <dbReference type="ARBA" id="ARBA00009437"/>
    </source>
</evidence>
<comment type="caution">
    <text evidence="6">The sequence shown here is derived from an EMBL/GenBank/DDBJ whole genome shotgun (WGS) entry which is preliminary data.</text>
</comment>
<dbReference type="PANTHER" id="PTHR30537">
    <property type="entry name" value="HTH-TYPE TRANSCRIPTIONAL REGULATOR"/>
    <property type="match status" value="1"/>
</dbReference>
<keyword evidence="3" id="KW-0238">DNA-binding</keyword>
<dbReference type="InterPro" id="IPR005119">
    <property type="entry name" value="LysR_subst-bd"/>
</dbReference>
<keyword evidence="2" id="KW-0805">Transcription regulation</keyword>
<dbReference type="NCBIfam" id="NF008352">
    <property type="entry name" value="PRK11139.1"/>
    <property type="match status" value="1"/>
</dbReference>
<feature type="domain" description="HTH lysR-type" evidence="5">
    <location>
        <begin position="6"/>
        <end position="63"/>
    </location>
</feature>
<dbReference type="SUPFAM" id="SSF46785">
    <property type="entry name" value="Winged helix' DNA-binding domain"/>
    <property type="match status" value="1"/>
</dbReference>
<keyword evidence="4" id="KW-0804">Transcription</keyword>
<comment type="similarity">
    <text evidence="1">Belongs to the LysR transcriptional regulatory family.</text>
</comment>
<sequence length="308" mass="33148">MSRKLPPLNGLRAFEAAARYSSFARAAEELNVTPAAVSHQIKGLEAHLGVTLFRRLPNGLLLTAAGHAYLPGLTEGFDRIARSTTELRGRGLAGRLTVSVLSSFAGLWLAPRLARFRDAYPDIELFLRSETRIVDFAREAVDLAIRYVPEVLPPLVGERLLDETLSPVLSPVLLERAGPVADAAALLAMPLIHDADVTGADVSNSWRRFFEVAKVVMPADLEQGLLINDTGVAVAAAVAGQGVVLGRSVLVADHLAAGRLVRPLSVQMTAAQAYHVVTTEAGRADPRIAAFIDWLREEAMIGLVSRRD</sequence>
<dbReference type="PANTHER" id="PTHR30537:SF79">
    <property type="entry name" value="TRANSCRIPTIONAL REGULATOR-RELATED"/>
    <property type="match status" value="1"/>
</dbReference>
<evidence type="ECO:0000256" key="4">
    <source>
        <dbReference type="ARBA" id="ARBA00023163"/>
    </source>
</evidence>
<dbReference type="InterPro" id="IPR036390">
    <property type="entry name" value="WH_DNA-bd_sf"/>
</dbReference>
<evidence type="ECO:0000259" key="5">
    <source>
        <dbReference type="PROSITE" id="PS50931"/>
    </source>
</evidence>
<dbReference type="RefSeq" id="WP_188577223.1">
    <property type="nucleotide sequence ID" value="NZ_BMDZ01000018.1"/>
</dbReference>
<gene>
    <name evidence="6" type="ORF">GCM10011505_19380</name>
</gene>
<accession>A0ABQ1IEV0</accession>
<evidence type="ECO:0000256" key="2">
    <source>
        <dbReference type="ARBA" id="ARBA00023015"/>
    </source>
</evidence>
<dbReference type="CDD" id="cd08432">
    <property type="entry name" value="PBP2_GcdR_TrpI_HvrB_AmpR_like"/>
    <property type="match status" value="1"/>
</dbReference>
<reference evidence="7" key="1">
    <citation type="journal article" date="2019" name="Int. J. Syst. Evol. Microbiol.">
        <title>The Global Catalogue of Microorganisms (GCM) 10K type strain sequencing project: providing services to taxonomists for standard genome sequencing and annotation.</title>
        <authorList>
            <consortium name="The Broad Institute Genomics Platform"/>
            <consortium name="The Broad Institute Genome Sequencing Center for Infectious Disease"/>
            <person name="Wu L."/>
            <person name="Ma J."/>
        </authorList>
    </citation>
    <scope>NUCLEOTIDE SEQUENCE [LARGE SCALE GENOMIC DNA]</scope>
    <source>
        <strain evidence="7">CGMCC 1.10188</strain>
    </source>
</reference>
<dbReference type="Proteomes" id="UP000603352">
    <property type="component" value="Unassembled WGS sequence"/>
</dbReference>
<dbReference type="Gene3D" id="3.40.190.10">
    <property type="entry name" value="Periplasmic binding protein-like II"/>
    <property type="match status" value="2"/>
</dbReference>
<organism evidence="6 7">
    <name type="scientific">Tistrella bauzanensis</name>
    <dbReference type="NCBI Taxonomy" id="657419"/>
    <lineage>
        <taxon>Bacteria</taxon>
        <taxon>Pseudomonadati</taxon>
        <taxon>Pseudomonadota</taxon>
        <taxon>Alphaproteobacteria</taxon>
        <taxon>Geminicoccales</taxon>
        <taxon>Geminicoccaceae</taxon>
        <taxon>Tistrella</taxon>
    </lineage>
</organism>
<dbReference type="InterPro" id="IPR000847">
    <property type="entry name" value="LysR_HTH_N"/>
</dbReference>
<dbReference type="PROSITE" id="PS50931">
    <property type="entry name" value="HTH_LYSR"/>
    <property type="match status" value="1"/>
</dbReference>
<evidence type="ECO:0000256" key="3">
    <source>
        <dbReference type="ARBA" id="ARBA00023125"/>
    </source>
</evidence>
<proteinExistence type="inferred from homology"/>
<dbReference type="Pfam" id="PF03466">
    <property type="entry name" value="LysR_substrate"/>
    <property type="match status" value="1"/>
</dbReference>